<name>A0A101LV39_PICGL</name>
<proteinExistence type="predicted"/>
<organism evidence="2">
    <name type="scientific">Picea glauca</name>
    <name type="common">White spruce</name>
    <name type="synonym">Pinus glauca</name>
    <dbReference type="NCBI Taxonomy" id="3330"/>
    <lineage>
        <taxon>Eukaryota</taxon>
        <taxon>Viridiplantae</taxon>
        <taxon>Streptophyta</taxon>
        <taxon>Embryophyta</taxon>
        <taxon>Tracheophyta</taxon>
        <taxon>Spermatophyta</taxon>
        <taxon>Pinopsida</taxon>
        <taxon>Pinidae</taxon>
        <taxon>Conifers I</taxon>
        <taxon>Pinales</taxon>
        <taxon>Pinaceae</taxon>
        <taxon>Picea</taxon>
    </lineage>
</organism>
<reference evidence="2" key="1">
    <citation type="journal article" date="2015" name="Genome Biol. Evol.">
        <title>Organellar Genomes of White Spruce (Picea glauca): Assembly and Annotation.</title>
        <authorList>
            <person name="Jackman S.D."/>
            <person name="Warren R.L."/>
            <person name="Gibb E.A."/>
            <person name="Vandervalk B.P."/>
            <person name="Mohamadi H."/>
            <person name="Chu J."/>
            <person name="Raymond A."/>
            <person name="Pleasance S."/>
            <person name="Coope R."/>
            <person name="Wildung M.R."/>
            <person name="Ritland C.E."/>
            <person name="Bousquet J."/>
            <person name="Jones S.J."/>
            <person name="Bohlmann J."/>
            <person name="Birol I."/>
        </authorList>
    </citation>
    <scope>NUCLEOTIDE SEQUENCE [LARGE SCALE GENOMIC DNA]</scope>
    <source>
        <tissue evidence="2">Flushing bud</tissue>
    </source>
</reference>
<evidence type="ECO:0000256" key="1">
    <source>
        <dbReference type="SAM" id="MobiDB-lite"/>
    </source>
</evidence>
<protein>
    <submittedName>
        <fullName evidence="2">Uncharacterized protein</fullName>
    </submittedName>
</protein>
<gene>
    <name evidence="2" type="ORF">ABT39_MTgene2250</name>
</gene>
<sequence length="68" mass="7632">MASPICTPTSAERRGAGLRTDCSILTQVIRQEQYVLSVEHDDVEQDAVEHEDLSVEHEAVEKNQARHC</sequence>
<dbReference type="AlphaFoldDB" id="A0A101LV39"/>
<comment type="caution">
    <text evidence="2">The sequence shown here is derived from an EMBL/GenBank/DDBJ whole genome shotgun (WGS) entry which is preliminary data.</text>
</comment>
<keyword evidence="2" id="KW-0496">Mitochondrion</keyword>
<evidence type="ECO:0000313" key="2">
    <source>
        <dbReference type="EMBL" id="KUM45896.1"/>
    </source>
</evidence>
<dbReference type="EMBL" id="LKAM01000015">
    <property type="protein sequence ID" value="KUM45896.1"/>
    <property type="molecule type" value="Genomic_DNA"/>
</dbReference>
<feature type="region of interest" description="Disordered" evidence="1">
    <location>
        <begin position="47"/>
        <end position="68"/>
    </location>
</feature>
<geneLocation type="mitochondrion" evidence="2"/>
<accession>A0A101LV39</accession>